<organism evidence="7">
    <name type="scientific">Tanacetum cinerariifolium</name>
    <name type="common">Dalmatian daisy</name>
    <name type="synonym">Chrysanthemum cinerariifolium</name>
    <dbReference type="NCBI Taxonomy" id="118510"/>
    <lineage>
        <taxon>Eukaryota</taxon>
        <taxon>Viridiplantae</taxon>
        <taxon>Streptophyta</taxon>
        <taxon>Embryophyta</taxon>
        <taxon>Tracheophyta</taxon>
        <taxon>Spermatophyta</taxon>
        <taxon>Magnoliopsida</taxon>
        <taxon>eudicotyledons</taxon>
        <taxon>Gunneridae</taxon>
        <taxon>Pentapetalae</taxon>
        <taxon>asterids</taxon>
        <taxon>campanulids</taxon>
        <taxon>Asterales</taxon>
        <taxon>Asteraceae</taxon>
        <taxon>Asteroideae</taxon>
        <taxon>Anthemideae</taxon>
        <taxon>Anthemidinae</taxon>
        <taxon>Tanacetum</taxon>
    </lineage>
</organism>
<reference evidence="7" key="1">
    <citation type="journal article" date="2019" name="Sci. Rep.">
        <title>Draft genome of Tanacetum cinerariifolium, the natural source of mosquito coil.</title>
        <authorList>
            <person name="Yamashiro T."/>
            <person name="Shiraishi A."/>
            <person name="Satake H."/>
            <person name="Nakayama K."/>
        </authorList>
    </citation>
    <scope>NUCLEOTIDE SEQUENCE</scope>
</reference>
<evidence type="ECO:0000256" key="3">
    <source>
        <dbReference type="ARBA" id="ARBA00022833"/>
    </source>
</evidence>
<dbReference type="Pfam" id="PF04434">
    <property type="entry name" value="SWIM"/>
    <property type="match status" value="1"/>
</dbReference>
<dbReference type="PROSITE" id="PS50966">
    <property type="entry name" value="ZF_SWIM"/>
    <property type="match status" value="1"/>
</dbReference>
<evidence type="ECO:0000256" key="2">
    <source>
        <dbReference type="ARBA" id="ARBA00022771"/>
    </source>
</evidence>
<name>A0A699H8U2_TANCI</name>
<keyword evidence="1" id="KW-0479">Metal-binding</keyword>
<keyword evidence="2 4" id="KW-0863">Zinc-finger</keyword>
<evidence type="ECO:0000313" key="7">
    <source>
        <dbReference type="EMBL" id="GEX61120.1"/>
    </source>
</evidence>
<dbReference type="AlphaFoldDB" id="A0A699H8U2"/>
<dbReference type="PANTHER" id="PTHR31973">
    <property type="entry name" value="POLYPROTEIN, PUTATIVE-RELATED"/>
    <property type="match status" value="1"/>
</dbReference>
<evidence type="ECO:0000256" key="1">
    <source>
        <dbReference type="ARBA" id="ARBA00022723"/>
    </source>
</evidence>
<feature type="domain" description="SWIM-type" evidence="6">
    <location>
        <begin position="206"/>
        <end position="238"/>
    </location>
</feature>
<protein>
    <recommendedName>
        <fullName evidence="6">SWIM-type domain-containing protein</fullName>
    </recommendedName>
</protein>
<evidence type="ECO:0000256" key="4">
    <source>
        <dbReference type="PROSITE-ProRule" id="PRU00325"/>
    </source>
</evidence>
<dbReference type="InterPro" id="IPR006564">
    <property type="entry name" value="Znf_PMZ"/>
</dbReference>
<dbReference type="GO" id="GO:0008270">
    <property type="term" value="F:zinc ion binding"/>
    <property type="evidence" value="ECO:0007669"/>
    <property type="project" value="UniProtKB-KW"/>
</dbReference>
<dbReference type="SMART" id="SM00575">
    <property type="entry name" value="ZnF_PMZ"/>
    <property type="match status" value="1"/>
</dbReference>
<feature type="region of interest" description="Disordered" evidence="5">
    <location>
        <begin position="260"/>
        <end position="286"/>
    </location>
</feature>
<accession>A0A699H8U2</accession>
<dbReference type="InterPro" id="IPR007527">
    <property type="entry name" value="Znf_SWIM"/>
</dbReference>
<proteinExistence type="predicted"/>
<gene>
    <name evidence="7" type="ORF">Tci_333095</name>
</gene>
<sequence length="369" mass="42439">MTDNLTSFGQVILESNPGSTSQLKTEGRDDGKIYFKMMNICFKGIKQGVENKDNWAWFLSLLQEDLELGYGGGLTVISNGHKFLQKIEQIKELDPAAHKWLVERNPISWCRAFFEMNRFAAFENGISESFNSRIVTARCKPIITMLEDIRIYIIQRMCHMNKLSFKLEDTITPSVRKKLEYLKEKTMLVYPSAFREVKVRRGYNGYGVNLHTKKCGCKFWKLSGISCIHAMAAYYHMNMDPELEGDALSHMLGGWEQQERLSKLTKTQTPRHGKRDRYEDKKRGNTNVLAGSSKIRGTIRIGSPIKKREDNQVTEGSSMGNLTAEHKMDMEALANVQREIATEEAEQQRIRQILAENEANDLYWENMAK</sequence>
<keyword evidence="3" id="KW-0862">Zinc</keyword>
<dbReference type="EMBL" id="BKCJ010118784">
    <property type="protein sequence ID" value="GEX61120.1"/>
    <property type="molecule type" value="Genomic_DNA"/>
</dbReference>
<dbReference type="PANTHER" id="PTHR31973:SF189">
    <property type="entry name" value="TRANSPOSASE, MUDR, PLANT, MULE TRANSPOSASE DOMAIN PROTEIN-RELATED"/>
    <property type="match status" value="1"/>
</dbReference>
<evidence type="ECO:0000256" key="5">
    <source>
        <dbReference type="SAM" id="MobiDB-lite"/>
    </source>
</evidence>
<comment type="caution">
    <text evidence="7">The sequence shown here is derived from an EMBL/GenBank/DDBJ whole genome shotgun (WGS) entry which is preliminary data.</text>
</comment>
<evidence type="ECO:0000259" key="6">
    <source>
        <dbReference type="PROSITE" id="PS50966"/>
    </source>
</evidence>